<dbReference type="GO" id="GO:0002080">
    <property type="term" value="C:acrosomal membrane"/>
    <property type="evidence" value="ECO:0007669"/>
    <property type="project" value="TreeGrafter"/>
</dbReference>
<dbReference type="AlphaFoldDB" id="A0A9D2XE68"/>
<dbReference type="InterPro" id="IPR032700">
    <property type="entry name" value="IZUMO1"/>
</dbReference>
<dbReference type="Proteomes" id="UP000822369">
    <property type="component" value="Chromosome 19"/>
</dbReference>
<dbReference type="KEGG" id="nfu:107394175"/>
<comment type="caution">
    <text evidence="5">The sequence shown here is derived from an EMBL/GenBank/DDBJ whole genome shotgun (WGS) entry which is preliminary data.</text>
</comment>
<dbReference type="GO" id="GO:0005886">
    <property type="term" value="C:plasma membrane"/>
    <property type="evidence" value="ECO:0007669"/>
    <property type="project" value="TreeGrafter"/>
</dbReference>
<dbReference type="InterPro" id="IPR032699">
    <property type="entry name" value="Izumo-Ig"/>
</dbReference>
<organism evidence="5 6">
    <name type="scientific">Nothobranchius furzeri</name>
    <name type="common">Turquoise killifish</name>
    <dbReference type="NCBI Taxonomy" id="105023"/>
    <lineage>
        <taxon>Eukaryota</taxon>
        <taxon>Metazoa</taxon>
        <taxon>Chordata</taxon>
        <taxon>Craniata</taxon>
        <taxon>Vertebrata</taxon>
        <taxon>Euteleostomi</taxon>
        <taxon>Actinopterygii</taxon>
        <taxon>Neopterygii</taxon>
        <taxon>Teleostei</taxon>
        <taxon>Neoteleostei</taxon>
        <taxon>Acanthomorphata</taxon>
        <taxon>Ovalentaria</taxon>
        <taxon>Atherinomorphae</taxon>
        <taxon>Cyprinodontiformes</taxon>
        <taxon>Nothobranchiidae</taxon>
        <taxon>Nothobranchius</taxon>
    </lineage>
</organism>
<keyword evidence="3" id="KW-1133">Transmembrane helix</keyword>
<reference evidence="5" key="1">
    <citation type="submission" date="2020-03" db="EMBL/GenBank/DDBJ databases">
        <title>Intra-Species Differences in Population Size shape Life History and Genome Evolution.</title>
        <authorList>
            <person name="Willemsen D."/>
            <person name="Cui R."/>
            <person name="Valenzano D.R."/>
        </authorList>
    </citation>
    <scope>NUCLEOTIDE SEQUENCE</scope>
    <source>
        <strain evidence="5">GRZ</strain>
        <tissue evidence="5">Whole</tissue>
    </source>
</reference>
<keyword evidence="3" id="KW-0472">Membrane</keyword>
<feature type="transmembrane region" description="Helical" evidence="3">
    <location>
        <begin position="308"/>
        <end position="333"/>
    </location>
</feature>
<name>A0A9D2XE68_NOTFU</name>
<dbReference type="SUPFAM" id="SSF48726">
    <property type="entry name" value="Immunoglobulin"/>
    <property type="match status" value="1"/>
</dbReference>
<evidence type="ECO:0000259" key="4">
    <source>
        <dbReference type="PROSITE" id="PS50835"/>
    </source>
</evidence>
<dbReference type="InterPro" id="IPR029389">
    <property type="entry name" value="IZUMO"/>
</dbReference>
<feature type="domain" description="Ig-like" evidence="4">
    <location>
        <begin position="173"/>
        <end position="271"/>
    </location>
</feature>
<comment type="similarity">
    <text evidence="1">Belongs to the Izumo family.</text>
</comment>
<dbReference type="Pfam" id="PF16706">
    <property type="entry name" value="Izumo-Ig"/>
    <property type="match status" value="1"/>
</dbReference>
<gene>
    <name evidence="5" type="ORF">G4P62_016986</name>
</gene>
<dbReference type="GO" id="GO:0035036">
    <property type="term" value="P:sperm-egg recognition"/>
    <property type="evidence" value="ECO:0007669"/>
    <property type="project" value="InterPro"/>
</dbReference>
<accession>A0A9D2XE68</accession>
<dbReference type="InterPro" id="IPR036179">
    <property type="entry name" value="Ig-like_dom_sf"/>
</dbReference>
<dbReference type="PANTHER" id="PTHR35540">
    <property type="entry name" value="IZUMO SPERM-EGG FUSION PROTEIN 1"/>
    <property type="match status" value="1"/>
</dbReference>
<dbReference type="EMBL" id="JAAVVJ010000019">
    <property type="protein sequence ID" value="KAF7200596.1"/>
    <property type="molecule type" value="Genomic_DNA"/>
</dbReference>
<dbReference type="InterPro" id="IPR007110">
    <property type="entry name" value="Ig-like_dom"/>
</dbReference>
<evidence type="ECO:0000313" key="6">
    <source>
        <dbReference type="Proteomes" id="UP000822369"/>
    </source>
</evidence>
<evidence type="ECO:0000256" key="1">
    <source>
        <dbReference type="ARBA" id="ARBA00009633"/>
    </source>
</evidence>
<dbReference type="GO" id="GO:0005102">
    <property type="term" value="F:signaling receptor binding"/>
    <property type="evidence" value="ECO:0007669"/>
    <property type="project" value="InterPro"/>
</dbReference>
<keyword evidence="3" id="KW-0812">Transmembrane</keyword>
<keyword evidence="2" id="KW-0732">Signal</keyword>
<evidence type="ECO:0000256" key="3">
    <source>
        <dbReference type="SAM" id="Phobius"/>
    </source>
</evidence>
<dbReference type="GO" id="GO:0086080">
    <property type="term" value="F:protein binding involved in heterotypic cell-cell adhesion"/>
    <property type="evidence" value="ECO:0007669"/>
    <property type="project" value="TreeGrafter"/>
</dbReference>
<evidence type="ECO:0000256" key="2">
    <source>
        <dbReference type="ARBA" id="ARBA00022729"/>
    </source>
</evidence>
<dbReference type="PANTHER" id="PTHR35540:SF1">
    <property type="entry name" value="IZUMO SPERM-EGG FUSION PROTEIN 1"/>
    <property type="match status" value="1"/>
</dbReference>
<dbReference type="GO" id="GO:0007342">
    <property type="term" value="P:fusion of sperm to egg plasma membrane involved in single fertilization"/>
    <property type="evidence" value="ECO:0007669"/>
    <property type="project" value="InterPro"/>
</dbReference>
<proteinExistence type="inferred from homology"/>
<protein>
    <submittedName>
        <fullName evidence="5">Transcript variant X1</fullName>
    </submittedName>
</protein>
<evidence type="ECO:0000313" key="5">
    <source>
        <dbReference type="EMBL" id="KAF7200596.1"/>
    </source>
</evidence>
<dbReference type="PROSITE" id="PS50835">
    <property type="entry name" value="IG_LIKE"/>
    <property type="match status" value="1"/>
</dbReference>
<sequence>MICIFIAPSQGSTTPQGILLADIREKMLLMLVTLFCAPVTKACLQCDSTITRMHEDFILSAPSVNDQIELQTICDYAYVTYKETSQAQKGVIDSTTLYRARTEYQSEFNRFLTADHTGSLAFDTIQIMEKGRTILEKHLDTFIPNGLCPNMCGLLHRRVMNCISCQYEMYTCPSPTGQQDCGVFPVEAEEGGQAVLNCFHPWHRLVLENPEYYYSWAPGKPGARELDESDFAALVVTYDSFAVLNQLHLDEQGTYRCSLQDQNGTLFYRVTFLLTVAPLPHQTHQTPVTLPLLPPGDDDPPLQPTEELLVALIAMVTALTLTASVGLTVALGMMKNRQQAASKAGRRKNAQNTV</sequence>
<dbReference type="Pfam" id="PF15005">
    <property type="entry name" value="IZUMO"/>
    <property type="match status" value="1"/>
</dbReference>
<dbReference type="OrthoDB" id="9907157at2759"/>